<dbReference type="Gene3D" id="3.20.20.70">
    <property type="entry name" value="Aldolase class I"/>
    <property type="match status" value="1"/>
</dbReference>
<dbReference type="EC" id="4.1.2.4" evidence="7"/>
<dbReference type="Proteomes" id="UP000029692">
    <property type="component" value="Unassembled WGS sequence"/>
</dbReference>
<dbReference type="Pfam" id="PF01791">
    <property type="entry name" value="DeoC"/>
    <property type="match status" value="1"/>
</dbReference>
<dbReference type="SMART" id="SM01133">
    <property type="entry name" value="DeoC"/>
    <property type="match status" value="1"/>
</dbReference>
<dbReference type="InterPro" id="IPR011343">
    <property type="entry name" value="DeoC"/>
</dbReference>
<proteinExistence type="inferred from homology"/>
<dbReference type="InterPro" id="IPR002915">
    <property type="entry name" value="DeoC/FbaB/LacD_aldolase"/>
</dbReference>
<dbReference type="NCBIfam" id="TIGR00126">
    <property type="entry name" value="deoC"/>
    <property type="match status" value="1"/>
</dbReference>
<accession>A0A098R039</accession>
<evidence type="ECO:0000313" key="9">
    <source>
        <dbReference type="Proteomes" id="UP000029692"/>
    </source>
</evidence>
<evidence type="ECO:0000256" key="1">
    <source>
        <dbReference type="ARBA" id="ARBA00010936"/>
    </source>
</evidence>
<organism evidence="8 9">
    <name type="scientific">Spirochaeta lutea</name>
    <dbReference type="NCBI Taxonomy" id="1480694"/>
    <lineage>
        <taxon>Bacteria</taxon>
        <taxon>Pseudomonadati</taxon>
        <taxon>Spirochaetota</taxon>
        <taxon>Spirochaetia</taxon>
        <taxon>Spirochaetales</taxon>
        <taxon>Spirochaetaceae</taxon>
        <taxon>Spirochaeta</taxon>
    </lineage>
</organism>
<reference evidence="8 9" key="1">
    <citation type="submission" date="2014-05" db="EMBL/GenBank/DDBJ databases">
        <title>De novo Genome Sequence of Spirocheata sp.</title>
        <authorList>
            <person name="Shivani Y."/>
            <person name="Subhash Y."/>
            <person name="Tushar L."/>
            <person name="Sasikala C."/>
            <person name="Ramana C.V."/>
        </authorList>
    </citation>
    <scope>NUCLEOTIDE SEQUENCE [LARGE SCALE GENOMIC DNA]</scope>
    <source>
        <strain evidence="8 9">JC230</strain>
    </source>
</reference>
<dbReference type="InterPro" id="IPR013785">
    <property type="entry name" value="Aldolase_TIM"/>
</dbReference>
<dbReference type="GO" id="GO:0005737">
    <property type="term" value="C:cytoplasm"/>
    <property type="evidence" value="ECO:0007669"/>
    <property type="project" value="UniProtKB-SubCell"/>
</dbReference>
<dbReference type="CDD" id="cd00959">
    <property type="entry name" value="DeoC"/>
    <property type="match status" value="1"/>
</dbReference>
<gene>
    <name evidence="7" type="primary">deoC</name>
    <name evidence="8" type="ORF">DC28_02280</name>
</gene>
<dbReference type="GO" id="GO:0006018">
    <property type="term" value="P:2-deoxyribose 1-phosphate catabolic process"/>
    <property type="evidence" value="ECO:0007669"/>
    <property type="project" value="UniProtKB-UniRule"/>
</dbReference>
<dbReference type="SUPFAM" id="SSF51569">
    <property type="entry name" value="Aldolase"/>
    <property type="match status" value="1"/>
</dbReference>
<feature type="active site" description="Schiff-base intermediate with acetaldehyde" evidence="7">
    <location>
        <position position="168"/>
    </location>
</feature>
<evidence type="ECO:0000256" key="6">
    <source>
        <dbReference type="ARBA" id="ARBA00056337"/>
    </source>
</evidence>
<keyword evidence="9" id="KW-1185">Reference proteome</keyword>
<dbReference type="FunFam" id="3.20.20.70:FF:000044">
    <property type="entry name" value="Deoxyribose-phosphate aldolase"/>
    <property type="match status" value="1"/>
</dbReference>
<dbReference type="PANTHER" id="PTHR10889:SF1">
    <property type="entry name" value="DEOXYRIBOSE-PHOSPHATE ALDOLASE"/>
    <property type="match status" value="1"/>
</dbReference>
<comment type="similarity">
    <text evidence="1 7">Belongs to the DeoC/FbaB aldolase family. DeoC type 1 subfamily.</text>
</comment>
<keyword evidence="3 7" id="KW-0456">Lyase</keyword>
<evidence type="ECO:0000256" key="2">
    <source>
        <dbReference type="ARBA" id="ARBA00022490"/>
    </source>
</evidence>
<dbReference type="HAMAP" id="MF_00114">
    <property type="entry name" value="DeoC_type1"/>
    <property type="match status" value="1"/>
</dbReference>
<evidence type="ECO:0000256" key="7">
    <source>
        <dbReference type="HAMAP-Rule" id="MF_00114"/>
    </source>
</evidence>
<dbReference type="GO" id="GO:0016052">
    <property type="term" value="P:carbohydrate catabolic process"/>
    <property type="evidence" value="ECO:0007669"/>
    <property type="project" value="TreeGrafter"/>
</dbReference>
<evidence type="ECO:0000256" key="3">
    <source>
        <dbReference type="ARBA" id="ARBA00023239"/>
    </source>
</evidence>
<name>A0A098R039_9SPIO</name>
<dbReference type="GO" id="GO:0004139">
    <property type="term" value="F:deoxyribose-phosphate aldolase activity"/>
    <property type="evidence" value="ECO:0007669"/>
    <property type="project" value="UniProtKB-UniRule"/>
</dbReference>
<dbReference type="UniPathway" id="UPA00002">
    <property type="reaction ID" value="UER00468"/>
</dbReference>
<sequence>MPSVRRNPKDSLAKAIDHTLLKQGATREDFQKLYTDARTWDVWSVCVPSNRVAQAAEALGGSSVLVCTVVGFPFGYENTAGTVQDTRTAIQHGAKEIDMVIPLGYLKDGDYLGVFDHISAVVQTAEEVGTRLGTGVLVKVILETSELSDLEILKGSAISCFAGAHFIKTSTGFASGGATLEALKIMRITAGELRGVKASGGVRTREFALQCLSLGTDRIGASSTAAILGVDNGAVSSGY</sequence>
<comment type="caution">
    <text evidence="8">The sequence shown here is derived from an EMBL/GenBank/DDBJ whole genome shotgun (WGS) entry which is preliminary data.</text>
</comment>
<comment type="pathway">
    <text evidence="7">Carbohydrate degradation; 2-deoxy-D-ribose 1-phosphate degradation; D-glyceraldehyde 3-phosphate and acetaldehyde from 2-deoxy-alpha-D-ribose 1-phosphate: step 2/2.</text>
</comment>
<dbReference type="AlphaFoldDB" id="A0A098R039"/>
<dbReference type="eggNOG" id="COG0274">
    <property type="taxonomic scope" value="Bacteria"/>
</dbReference>
<dbReference type="PANTHER" id="PTHR10889">
    <property type="entry name" value="DEOXYRIBOSE-PHOSPHATE ALDOLASE"/>
    <property type="match status" value="1"/>
</dbReference>
<evidence type="ECO:0000256" key="5">
    <source>
        <dbReference type="ARBA" id="ARBA00048791"/>
    </source>
</evidence>
<keyword evidence="2 7" id="KW-0963">Cytoplasm</keyword>
<keyword evidence="4 7" id="KW-0704">Schiff base</keyword>
<feature type="active site" description="Proton donor/acceptor" evidence="7">
    <location>
        <position position="98"/>
    </location>
</feature>
<feature type="active site" description="Proton donor/acceptor" evidence="7">
    <location>
        <position position="197"/>
    </location>
</feature>
<dbReference type="STRING" id="1480694.DC28_02280"/>
<evidence type="ECO:0000256" key="4">
    <source>
        <dbReference type="ARBA" id="ARBA00023270"/>
    </source>
</evidence>
<comment type="subcellular location">
    <subcellularLocation>
        <location evidence="7">Cytoplasm</location>
    </subcellularLocation>
</comment>
<evidence type="ECO:0000313" key="8">
    <source>
        <dbReference type="EMBL" id="KGE73515.1"/>
    </source>
</evidence>
<dbReference type="InterPro" id="IPR028581">
    <property type="entry name" value="DeoC_typeI"/>
</dbReference>
<comment type="function">
    <text evidence="6 7">Catalyzes a reversible aldol reaction between acetaldehyde and D-glyceraldehyde 3-phosphate to generate 2-deoxy-D-ribose 5-phosphate.</text>
</comment>
<dbReference type="PIRSF" id="PIRSF001357">
    <property type="entry name" value="DeoC"/>
    <property type="match status" value="1"/>
</dbReference>
<dbReference type="EMBL" id="JNUP01000023">
    <property type="protein sequence ID" value="KGE73515.1"/>
    <property type="molecule type" value="Genomic_DNA"/>
</dbReference>
<comment type="catalytic activity">
    <reaction evidence="5 7">
        <text>2-deoxy-D-ribose 5-phosphate = D-glyceraldehyde 3-phosphate + acetaldehyde</text>
        <dbReference type="Rhea" id="RHEA:12821"/>
        <dbReference type="ChEBI" id="CHEBI:15343"/>
        <dbReference type="ChEBI" id="CHEBI:59776"/>
        <dbReference type="ChEBI" id="CHEBI:62877"/>
        <dbReference type="EC" id="4.1.2.4"/>
    </reaction>
</comment>
<dbReference type="GO" id="GO:0009264">
    <property type="term" value="P:deoxyribonucleotide catabolic process"/>
    <property type="evidence" value="ECO:0007669"/>
    <property type="project" value="UniProtKB-UniRule"/>
</dbReference>
<protein>
    <recommendedName>
        <fullName evidence="7">Deoxyribose-phosphate aldolase</fullName>
        <shortName evidence="7">DERA</shortName>
        <ecNumber evidence="7">4.1.2.4</ecNumber>
    </recommendedName>
    <alternativeName>
        <fullName evidence="7">2-deoxy-D-ribose 5-phosphate aldolase</fullName>
    </alternativeName>
    <alternativeName>
        <fullName evidence="7">Phosphodeoxyriboaldolase</fullName>
        <shortName evidence="7">Deoxyriboaldolase</shortName>
    </alternativeName>
</protein>